<accession>A0A4Y1XT05</accession>
<organism evidence="6 7">
    <name type="scientific">Alistipes communis</name>
    <dbReference type="NCBI Taxonomy" id="2585118"/>
    <lineage>
        <taxon>Bacteria</taxon>
        <taxon>Pseudomonadati</taxon>
        <taxon>Bacteroidota</taxon>
        <taxon>Bacteroidia</taxon>
        <taxon>Bacteroidales</taxon>
        <taxon>Rikenellaceae</taxon>
        <taxon>Alistipes</taxon>
    </lineage>
</organism>
<name>A0A4Y1WS24_9BACT</name>
<protein>
    <recommendedName>
        <fullName evidence="5">Large ribosomal subunit protein uL30</fullName>
    </recommendedName>
</protein>
<dbReference type="GO" id="GO:0022625">
    <property type="term" value="C:cytosolic large ribosomal subunit"/>
    <property type="evidence" value="ECO:0007669"/>
    <property type="project" value="TreeGrafter"/>
</dbReference>
<evidence type="ECO:0000256" key="1">
    <source>
        <dbReference type="ARBA" id="ARBA00007594"/>
    </source>
</evidence>
<dbReference type="KEGG" id="acou:A5CBH24_10050"/>
<evidence type="ECO:0000256" key="2">
    <source>
        <dbReference type="ARBA" id="ARBA00011838"/>
    </source>
</evidence>
<evidence type="ECO:0000313" key="6">
    <source>
        <dbReference type="EMBL" id="BBL03692.1"/>
    </source>
</evidence>
<dbReference type="CDD" id="cd01658">
    <property type="entry name" value="Ribosomal_L30"/>
    <property type="match status" value="1"/>
</dbReference>
<keyword evidence="7" id="KW-1185">Reference proteome</keyword>
<reference evidence="7" key="1">
    <citation type="submission" date="2019-06" db="EMBL/GenBank/DDBJ databases">
        <title>Alistipes onderdonkii subsp. vulgaris subsp. nov., Alistipes dispar sp. nov. and Alistipes communis sp. nov., isolated from human faeces, and creation of Alistipes onderdonkii subsp. onderdonkii subsp. nov.</title>
        <authorList>
            <person name="Sakamoto M."/>
            <person name="Ikeyama N."/>
            <person name="Ogata Y."/>
            <person name="Suda W."/>
            <person name="Iino T."/>
            <person name="Hattori M."/>
            <person name="Ohkuma M."/>
        </authorList>
    </citation>
    <scope>NUCLEOTIDE SEQUENCE [LARGE SCALE GENOMIC DNA]</scope>
    <source>
        <strain evidence="7">5CBH24</strain>
    </source>
</reference>
<dbReference type="Pfam" id="PF00327">
    <property type="entry name" value="Ribosomal_L30"/>
    <property type="match status" value="1"/>
</dbReference>
<evidence type="ECO:0000256" key="5">
    <source>
        <dbReference type="HAMAP-Rule" id="MF_01371"/>
    </source>
</evidence>
<dbReference type="SUPFAM" id="SSF55129">
    <property type="entry name" value="Ribosomal protein L30p/L7e"/>
    <property type="match status" value="1"/>
</dbReference>
<dbReference type="GO" id="GO:0006412">
    <property type="term" value="P:translation"/>
    <property type="evidence" value="ECO:0007669"/>
    <property type="project" value="UniProtKB-UniRule"/>
</dbReference>
<dbReference type="PIRSF" id="PIRSF002211">
    <property type="entry name" value="Ribosomal_L30_bac-type"/>
    <property type="match status" value="1"/>
</dbReference>
<evidence type="ECO:0000256" key="3">
    <source>
        <dbReference type="ARBA" id="ARBA00022980"/>
    </source>
</evidence>
<dbReference type="NCBIfam" id="TIGR01308">
    <property type="entry name" value="rpmD_bact"/>
    <property type="match status" value="1"/>
</dbReference>
<dbReference type="RefSeq" id="WP_141412387.1">
    <property type="nucleotide sequence ID" value="NZ_AP019735.1"/>
</dbReference>
<accession>A0A4Y1WS24</accession>
<dbReference type="Proteomes" id="UP000318946">
    <property type="component" value="Chromosome"/>
</dbReference>
<dbReference type="InterPro" id="IPR005996">
    <property type="entry name" value="Ribosomal_uL30_bac-type"/>
</dbReference>
<gene>
    <name evidence="5 6" type="primary">rpmD</name>
    <name evidence="6" type="ORF">A5CBH24_10050</name>
</gene>
<dbReference type="Gene3D" id="3.30.1390.20">
    <property type="entry name" value="Ribosomal protein L30, ferredoxin-like fold domain"/>
    <property type="match status" value="1"/>
</dbReference>
<comment type="similarity">
    <text evidence="1 5">Belongs to the universal ribosomal protein uL30 family.</text>
</comment>
<dbReference type="AlphaFoldDB" id="A0A4Y1WS24"/>
<dbReference type="HAMAP" id="MF_01371_B">
    <property type="entry name" value="Ribosomal_uL30_B"/>
    <property type="match status" value="1"/>
</dbReference>
<dbReference type="OrthoDB" id="9812790at2"/>
<evidence type="ECO:0000313" key="7">
    <source>
        <dbReference type="Proteomes" id="UP000318946"/>
    </source>
</evidence>
<keyword evidence="4 5" id="KW-0687">Ribonucleoprotein</keyword>
<dbReference type="InterPro" id="IPR036919">
    <property type="entry name" value="Ribo_uL30_ferredoxin-like_sf"/>
</dbReference>
<dbReference type="GO" id="GO:0003735">
    <property type="term" value="F:structural constituent of ribosome"/>
    <property type="evidence" value="ECO:0007669"/>
    <property type="project" value="InterPro"/>
</dbReference>
<sequence>MATLKITQVKSRIGASAQQRKNLDALGLKKINQSVEHSDSVIIKGMLDRVKHLVKIEEVK</sequence>
<dbReference type="PANTHER" id="PTHR15892:SF2">
    <property type="entry name" value="LARGE RIBOSOMAL SUBUNIT PROTEIN UL30M"/>
    <property type="match status" value="1"/>
</dbReference>
<dbReference type="InterPro" id="IPR016082">
    <property type="entry name" value="Ribosomal_uL30_ferredoxin-like"/>
</dbReference>
<dbReference type="GeneID" id="78341722"/>
<dbReference type="FunFam" id="3.30.1390.20:FF:000001">
    <property type="entry name" value="50S ribosomal protein L30"/>
    <property type="match status" value="1"/>
</dbReference>
<comment type="subunit">
    <text evidence="2 5">Part of the 50S ribosomal subunit.</text>
</comment>
<dbReference type="EMBL" id="AP019735">
    <property type="protein sequence ID" value="BBL03692.1"/>
    <property type="molecule type" value="Genomic_DNA"/>
</dbReference>
<evidence type="ECO:0000256" key="4">
    <source>
        <dbReference type="ARBA" id="ARBA00023274"/>
    </source>
</evidence>
<dbReference type="PANTHER" id="PTHR15892">
    <property type="entry name" value="MITOCHONDRIAL RIBOSOMAL PROTEIN L30"/>
    <property type="match status" value="1"/>
</dbReference>
<keyword evidence="3 5" id="KW-0689">Ribosomal protein</keyword>
<proteinExistence type="inferred from homology"/>